<name>A0AAV5KHZ7_9ROSI</name>
<evidence type="ECO:0000313" key="3">
    <source>
        <dbReference type="Proteomes" id="UP001054252"/>
    </source>
</evidence>
<comment type="caution">
    <text evidence="2">The sequence shown here is derived from an EMBL/GenBank/DDBJ whole genome shotgun (WGS) entry which is preliminary data.</text>
</comment>
<organism evidence="2 3">
    <name type="scientific">Rubroshorea leprosula</name>
    <dbReference type="NCBI Taxonomy" id="152421"/>
    <lineage>
        <taxon>Eukaryota</taxon>
        <taxon>Viridiplantae</taxon>
        <taxon>Streptophyta</taxon>
        <taxon>Embryophyta</taxon>
        <taxon>Tracheophyta</taxon>
        <taxon>Spermatophyta</taxon>
        <taxon>Magnoliopsida</taxon>
        <taxon>eudicotyledons</taxon>
        <taxon>Gunneridae</taxon>
        <taxon>Pentapetalae</taxon>
        <taxon>rosids</taxon>
        <taxon>malvids</taxon>
        <taxon>Malvales</taxon>
        <taxon>Dipterocarpaceae</taxon>
        <taxon>Rubroshorea</taxon>
    </lineage>
</organism>
<feature type="region of interest" description="Disordered" evidence="1">
    <location>
        <begin position="1"/>
        <end position="66"/>
    </location>
</feature>
<feature type="region of interest" description="Disordered" evidence="1">
    <location>
        <begin position="81"/>
        <end position="106"/>
    </location>
</feature>
<proteinExistence type="predicted"/>
<reference evidence="2 3" key="1">
    <citation type="journal article" date="2021" name="Commun. Biol.">
        <title>The genome of Shorea leprosula (Dipterocarpaceae) highlights the ecological relevance of drought in aseasonal tropical rainforests.</title>
        <authorList>
            <person name="Ng K.K.S."/>
            <person name="Kobayashi M.J."/>
            <person name="Fawcett J.A."/>
            <person name="Hatakeyama M."/>
            <person name="Paape T."/>
            <person name="Ng C.H."/>
            <person name="Ang C.C."/>
            <person name="Tnah L.H."/>
            <person name="Lee C.T."/>
            <person name="Nishiyama T."/>
            <person name="Sese J."/>
            <person name="O'Brien M.J."/>
            <person name="Copetti D."/>
            <person name="Mohd Noor M.I."/>
            <person name="Ong R.C."/>
            <person name="Putra M."/>
            <person name="Sireger I.Z."/>
            <person name="Indrioko S."/>
            <person name="Kosugi Y."/>
            <person name="Izuno A."/>
            <person name="Isagi Y."/>
            <person name="Lee S.L."/>
            <person name="Shimizu K.K."/>
        </authorList>
    </citation>
    <scope>NUCLEOTIDE SEQUENCE [LARGE SCALE GENOMIC DNA]</scope>
    <source>
        <strain evidence="2">214</strain>
    </source>
</reference>
<accession>A0AAV5KHZ7</accession>
<sequence length="106" mass="11255">MGACASVSKNMRDKEAEVPATEPIKEESAEGEHTTKEENKADGEQSLASLLDQQVPAADEGEAELPSQAVAAEENKEEVAAVAAATEPEKIAVSEEEQTEEQKESN</sequence>
<evidence type="ECO:0000256" key="1">
    <source>
        <dbReference type="SAM" id="MobiDB-lite"/>
    </source>
</evidence>
<gene>
    <name evidence="2" type="ORF">SLEP1_g33841</name>
</gene>
<feature type="compositionally biased region" description="Basic and acidic residues" evidence="1">
    <location>
        <begin position="10"/>
        <end position="43"/>
    </location>
</feature>
<keyword evidence="3" id="KW-1185">Reference proteome</keyword>
<protein>
    <submittedName>
        <fullName evidence="2">Uncharacterized protein</fullName>
    </submittedName>
</protein>
<dbReference type="EMBL" id="BPVZ01000065">
    <property type="protein sequence ID" value="GKV24203.1"/>
    <property type="molecule type" value="Genomic_DNA"/>
</dbReference>
<evidence type="ECO:0000313" key="2">
    <source>
        <dbReference type="EMBL" id="GKV24203.1"/>
    </source>
</evidence>
<dbReference type="AlphaFoldDB" id="A0AAV5KHZ7"/>
<dbReference type="Proteomes" id="UP001054252">
    <property type="component" value="Unassembled WGS sequence"/>
</dbReference>